<dbReference type="InterPro" id="IPR032675">
    <property type="entry name" value="LRR_dom_sf"/>
</dbReference>
<dbReference type="AlphaFoldDB" id="A0A8H7DJE2"/>
<comment type="caution">
    <text evidence="1">The sequence shown here is derived from an EMBL/GenBank/DDBJ whole genome shotgun (WGS) entry which is preliminary data.</text>
</comment>
<keyword evidence="2" id="KW-1185">Reference proteome</keyword>
<name>A0A8H7DJE2_9AGAR</name>
<accession>A0A8H7DJE2</accession>
<dbReference type="EMBL" id="JACAZH010000002">
    <property type="protein sequence ID" value="KAF7375477.1"/>
    <property type="molecule type" value="Genomic_DNA"/>
</dbReference>
<dbReference type="OrthoDB" id="3064101at2759"/>
<sequence length="202" mass="22889">MEVVDNPNPQMLVVPTLRRLIFGETTNTDDYILHYLTLPALQTLSLPMRYISGEELVACVQRSAAPLRDLALRWQSHNISLLHLNLHDCLRLIPTLTRFRMWRPRSDVVTELFIALAESSSFLPNLHDLTINILDTAHSPADISDSFWRDLVRALSNRHIDRLYIASVNKSPPQDVLDSLRELVAAGANIHTGTEQFNFVAA</sequence>
<proteinExistence type="predicted"/>
<evidence type="ECO:0008006" key="3">
    <source>
        <dbReference type="Google" id="ProtNLM"/>
    </source>
</evidence>
<gene>
    <name evidence="1" type="ORF">MSAN_00435700</name>
</gene>
<evidence type="ECO:0000313" key="2">
    <source>
        <dbReference type="Proteomes" id="UP000623467"/>
    </source>
</evidence>
<protein>
    <recommendedName>
        <fullName evidence="3">F-box domain-containing protein</fullName>
    </recommendedName>
</protein>
<dbReference type="Gene3D" id="3.80.10.10">
    <property type="entry name" value="Ribonuclease Inhibitor"/>
    <property type="match status" value="1"/>
</dbReference>
<organism evidence="1 2">
    <name type="scientific">Mycena sanguinolenta</name>
    <dbReference type="NCBI Taxonomy" id="230812"/>
    <lineage>
        <taxon>Eukaryota</taxon>
        <taxon>Fungi</taxon>
        <taxon>Dikarya</taxon>
        <taxon>Basidiomycota</taxon>
        <taxon>Agaricomycotina</taxon>
        <taxon>Agaricomycetes</taxon>
        <taxon>Agaricomycetidae</taxon>
        <taxon>Agaricales</taxon>
        <taxon>Marasmiineae</taxon>
        <taxon>Mycenaceae</taxon>
        <taxon>Mycena</taxon>
    </lineage>
</organism>
<reference evidence="1" key="1">
    <citation type="submission" date="2020-05" db="EMBL/GenBank/DDBJ databases">
        <title>Mycena genomes resolve the evolution of fungal bioluminescence.</title>
        <authorList>
            <person name="Tsai I.J."/>
        </authorList>
    </citation>
    <scope>NUCLEOTIDE SEQUENCE</scope>
    <source>
        <strain evidence="1">160909Yilan</strain>
    </source>
</reference>
<dbReference type="Proteomes" id="UP000623467">
    <property type="component" value="Unassembled WGS sequence"/>
</dbReference>
<evidence type="ECO:0000313" key="1">
    <source>
        <dbReference type="EMBL" id="KAF7375477.1"/>
    </source>
</evidence>